<dbReference type="GeneID" id="114242760"/>
<dbReference type="RefSeq" id="XP_028029830.1">
    <property type="nucleotide sequence ID" value="XM_028174029.1"/>
</dbReference>
<evidence type="ECO:0000256" key="1">
    <source>
        <dbReference type="SAM" id="Phobius"/>
    </source>
</evidence>
<protein>
    <submittedName>
        <fullName evidence="3">Uncharacterized protein LOC114242760</fullName>
    </submittedName>
</protein>
<keyword evidence="1" id="KW-1133">Transmembrane helix</keyword>
<dbReference type="KEGG" id="bman:114242760"/>
<dbReference type="InterPro" id="IPR028082">
    <property type="entry name" value="Peripla_BP_I"/>
</dbReference>
<dbReference type="OrthoDB" id="7357225at2759"/>
<proteinExistence type="predicted"/>
<organism evidence="2 3">
    <name type="scientific">Bombyx mandarina</name>
    <name type="common">Wild silk moth</name>
    <name type="synonym">Wild silkworm</name>
    <dbReference type="NCBI Taxonomy" id="7092"/>
    <lineage>
        <taxon>Eukaryota</taxon>
        <taxon>Metazoa</taxon>
        <taxon>Ecdysozoa</taxon>
        <taxon>Arthropoda</taxon>
        <taxon>Hexapoda</taxon>
        <taxon>Insecta</taxon>
        <taxon>Pterygota</taxon>
        <taxon>Neoptera</taxon>
        <taxon>Endopterygota</taxon>
        <taxon>Lepidoptera</taxon>
        <taxon>Glossata</taxon>
        <taxon>Ditrysia</taxon>
        <taxon>Bombycoidea</taxon>
        <taxon>Bombycidae</taxon>
        <taxon>Bombycinae</taxon>
        <taxon>Bombyx</taxon>
    </lineage>
</organism>
<keyword evidence="2" id="KW-1185">Reference proteome</keyword>
<evidence type="ECO:0000313" key="3">
    <source>
        <dbReference type="RefSeq" id="XP_028029830.1"/>
    </source>
</evidence>
<reference evidence="3" key="1">
    <citation type="submission" date="2025-08" db="UniProtKB">
        <authorList>
            <consortium name="RefSeq"/>
        </authorList>
    </citation>
    <scope>IDENTIFICATION</scope>
    <source>
        <tissue evidence="3">Silk gland</tissue>
    </source>
</reference>
<sequence>MTANIARMKELEQYIFGFPNKKLSIDIDKKPNKVLICLNKFNVHVKHVLHFSDDIGLNLIYSDKCEEDIRTHKETILAVLTPKQIESDLASPIIIYENSQQDYYDSSNVFNVVNVKKSMELFEIGFKSFLKETYWNRVAVISDTWAYSLMFQDMLTTMFKKEGILHTALECFENVHGIIDFKPALRKLRAADAGIVIVNIDKRNGMQLAKQVQQVMKLNGIVWVSRDWPFEEDVSTSMGSVISLSLTPANVYKLQDNIDGIHTKRIFTLVNLLARAYKNTAHVPNSITKKDFYRKITAELKTSIRNGDIDAYITEMLGDRYPKTVGKVSIEKRGAIVFETHLNRELERISNDAQWCFRGNDYYKPCNNTVFIHIMLVLIVLALMMLAILFIFSKINENRNAYKRMCE</sequence>
<keyword evidence="1" id="KW-0472">Membrane</keyword>
<gene>
    <name evidence="3" type="primary">LOC114242760</name>
</gene>
<dbReference type="Gene3D" id="3.40.50.2300">
    <property type="match status" value="1"/>
</dbReference>
<keyword evidence="1" id="KW-0812">Transmembrane</keyword>
<dbReference type="Proteomes" id="UP000504629">
    <property type="component" value="Unplaced"/>
</dbReference>
<name>A0A6J2JJT9_BOMMA</name>
<dbReference type="AlphaFoldDB" id="A0A6J2JJT9"/>
<evidence type="ECO:0000313" key="2">
    <source>
        <dbReference type="Proteomes" id="UP000504629"/>
    </source>
</evidence>
<dbReference type="SUPFAM" id="SSF53822">
    <property type="entry name" value="Periplasmic binding protein-like I"/>
    <property type="match status" value="1"/>
</dbReference>
<accession>A0A6J2JJT9</accession>
<feature type="transmembrane region" description="Helical" evidence="1">
    <location>
        <begin position="370"/>
        <end position="392"/>
    </location>
</feature>